<feature type="domain" description="UspA" evidence="3">
    <location>
        <begin position="3"/>
        <end position="135"/>
    </location>
</feature>
<proteinExistence type="inferred from homology"/>
<comment type="caution">
    <text evidence="4">The sequence shown here is derived from an EMBL/GenBank/DDBJ whole genome shotgun (WGS) entry which is preliminary data.</text>
</comment>
<accession>A0AAW8DH58</accession>
<dbReference type="Proteomes" id="UP001230951">
    <property type="component" value="Unassembled WGS sequence"/>
</dbReference>
<evidence type="ECO:0000313" key="4">
    <source>
        <dbReference type="EMBL" id="MDP9904484.1"/>
    </source>
</evidence>
<dbReference type="SUPFAM" id="SSF52402">
    <property type="entry name" value="Adenine nucleotide alpha hydrolases-like"/>
    <property type="match status" value="2"/>
</dbReference>
<dbReference type="EMBL" id="JAUSRG010000002">
    <property type="protein sequence ID" value="MDP9904484.1"/>
    <property type="molecule type" value="Genomic_DNA"/>
</dbReference>
<dbReference type="Gene3D" id="3.40.50.620">
    <property type="entry name" value="HUPs"/>
    <property type="match status" value="2"/>
</dbReference>
<evidence type="ECO:0000313" key="5">
    <source>
        <dbReference type="EMBL" id="MDQ0178863.1"/>
    </source>
</evidence>
<evidence type="ECO:0000313" key="6">
    <source>
        <dbReference type="Proteomes" id="UP001230951"/>
    </source>
</evidence>
<dbReference type="PANTHER" id="PTHR46268">
    <property type="entry name" value="STRESS RESPONSE PROTEIN NHAX"/>
    <property type="match status" value="1"/>
</dbReference>
<sequence>MKTKILVGVDGSVVGSAAADWAAERARDLGLQLNLVHAVPEPWAFPEKALHDGATAEAKDLLKGESARVAARFPSLEVVTTLSSGEPAETMRKLSADAEMVVVGTDRRPGNHGEGFGSVSFQIAVISHCAVAIVPAPSTRESSGVVVGVDGSRDSELAVECAADEAQRMGQELVIVHAGSGRAPAPSGRSVRGTGPAEPGLDGHALLSKSVHGLEGRHPGLAILKILDFERAPAEALLDASTRARLLVMGCKGRGGARVLVGSVAQHVLLNVQCPTLITRPVVQT</sequence>
<dbReference type="PANTHER" id="PTHR46268:SF6">
    <property type="entry name" value="UNIVERSAL STRESS PROTEIN UP12"/>
    <property type="match status" value="1"/>
</dbReference>
<evidence type="ECO:0000313" key="7">
    <source>
        <dbReference type="Proteomes" id="UP001242995"/>
    </source>
</evidence>
<organism evidence="4 7">
    <name type="scientific">Arthrobacter bambusae</name>
    <dbReference type="NCBI Taxonomy" id="1338426"/>
    <lineage>
        <taxon>Bacteria</taxon>
        <taxon>Bacillati</taxon>
        <taxon>Actinomycetota</taxon>
        <taxon>Actinomycetes</taxon>
        <taxon>Micrococcales</taxon>
        <taxon>Micrococcaceae</taxon>
        <taxon>Arthrobacter</taxon>
    </lineage>
</organism>
<dbReference type="RefSeq" id="WP_306960160.1">
    <property type="nucleotide sequence ID" value="NZ_JAUSRG010000002.1"/>
</dbReference>
<reference evidence="4 6" key="1">
    <citation type="submission" date="2023-07" db="EMBL/GenBank/DDBJ databases">
        <title>Sorghum-associated microbial communities from plants grown in Nebraska, USA.</title>
        <authorList>
            <person name="Schachtman D."/>
        </authorList>
    </citation>
    <scope>NUCLEOTIDE SEQUENCE</scope>
    <source>
        <strain evidence="4">DS1006</strain>
        <strain evidence="5 6">DS1016</strain>
    </source>
</reference>
<feature type="region of interest" description="Disordered" evidence="2">
    <location>
        <begin position="180"/>
        <end position="202"/>
    </location>
</feature>
<dbReference type="PRINTS" id="PR01438">
    <property type="entry name" value="UNVRSLSTRESS"/>
</dbReference>
<dbReference type="EMBL" id="JAUSTF010000001">
    <property type="protein sequence ID" value="MDQ0178863.1"/>
    <property type="molecule type" value="Genomic_DNA"/>
</dbReference>
<dbReference type="InterPro" id="IPR006016">
    <property type="entry name" value="UspA"/>
</dbReference>
<dbReference type="Pfam" id="PF00582">
    <property type="entry name" value="Usp"/>
    <property type="match status" value="2"/>
</dbReference>
<dbReference type="InterPro" id="IPR014729">
    <property type="entry name" value="Rossmann-like_a/b/a_fold"/>
</dbReference>
<keyword evidence="6" id="KW-1185">Reference proteome</keyword>
<evidence type="ECO:0000256" key="1">
    <source>
        <dbReference type="ARBA" id="ARBA00008791"/>
    </source>
</evidence>
<evidence type="ECO:0000259" key="3">
    <source>
        <dbReference type="Pfam" id="PF00582"/>
    </source>
</evidence>
<gene>
    <name evidence="4" type="ORF">J2S90_001430</name>
    <name evidence="5" type="ORF">J2S93_000270</name>
</gene>
<comment type="similarity">
    <text evidence="1">Belongs to the universal stress protein A family.</text>
</comment>
<dbReference type="InterPro" id="IPR006015">
    <property type="entry name" value="Universal_stress_UspA"/>
</dbReference>
<dbReference type="CDD" id="cd00293">
    <property type="entry name" value="USP-like"/>
    <property type="match status" value="1"/>
</dbReference>
<protein>
    <submittedName>
        <fullName evidence="4">Nucleotide-binding universal stress UspA family protein</fullName>
    </submittedName>
</protein>
<evidence type="ECO:0000256" key="2">
    <source>
        <dbReference type="SAM" id="MobiDB-lite"/>
    </source>
</evidence>
<name>A0AAW8DH58_9MICC</name>
<dbReference type="AlphaFoldDB" id="A0AAW8DH58"/>
<dbReference type="Proteomes" id="UP001242995">
    <property type="component" value="Unassembled WGS sequence"/>
</dbReference>
<feature type="domain" description="UspA" evidence="3">
    <location>
        <begin position="145"/>
        <end position="280"/>
    </location>
</feature>